<evidence type="ECO:0000313" key="8">
    <source>
        <dbReference type="Proteomes" id="UP000030745"/>
    </source>
</evidence>
<dbReference type="InterPro" id="IPR029056">
    <property type="entry name" value="Ribokinase-like"/>
</dbReference>
<dbReference type="KEGG" id="spar:SPRG_10795"/>
<keyword evidence="2" id="KW-0547">Nucleotide-binding</keyword>
<accession>A0A067C387</accession>
<dbReference type="Pfam" id="PF03070">
    <property type="entry name" value="TENA_THI-4"/>
    <property type="match status" value="1"/>
</dbReference>
<dbReference type="GO" id="GO:0008902">
    <property type="term" value="F:hydroxymethylpyrimidine kinase activity"/>
    <property type="evidence" value="ECO:0007669"/>
    <property type="project" value="TreeGrafter"/>
</dbReference>
<dbReference type="GO" id="GO:0009228">
    <property type="term" value="P:thiamine biosynthetic process"/>
    <property type="evidence" value="ECO:0007669"/>
    <property type="project" value="InterPro"/>
</dbReference>
<evidence type="ECO:0000259" key="5">
    <source>
        <dbReference type="Pfam" id="PF03070"/>
    </source>
</evidence>
<dbReference type="PANTHER" id="PTHR20858">
    <property type="entry name" value="PHOSPHOMETHYLPYRIMIDINE KINASE"/>
    <property type="match status" value="1"/>
</dbReference>
<organism evidence="7 8">
    <name type="scientific">Saprolegnia parasitica (strain CBS 223.65)</name>
    <dbReference type="NCBI Taxonomy" id="695850"/>
    <lineage>
        <taxon>Eukaryota</taxon>
        <taxon>Sar</taxon>
        <taxon>Stramenopiles</taxon>
        <taxon>Oomycota</taxon>
        <taxon>Saprolegniomycetes</taxon>
        <taxon>Saprolegniales</taxon>
        <taxon>Saprolegniaceae</taxon>
        <taxon>Saprolegnia</taxon>
    </lineage>
</organism>
<dbReference type="InterPro" id="IPR016084">
    <property type="entry name" value="Haem_Oase-like_multi-hlx"/>
</dbReference>
<evidence type="ECO:0000256" key="3">
    <source>
        <dbReference type="ARBA" id="ARBA00022777"/>
    </source>
</evidence>
<dbReference type="InterPro" id="IPR013749">
    <property type="entry name" value="PM/HMP-P_kinase-1"/>
</dbReference>
<dbReference type="AlphaFoldDB" id="A0A067C387"/>
<dbReference type="PANTHER" id="PTHR20858:SF17">
    <property type="entry name" value="HYDROXYMETHYLPYRIMIDINE_PHOSPHOMETHYLPYRIMIDINE KINASE THI20-RELATED"/>
    <property type="match status" value="1"/>
</dbReference>
<dbReference type="InterPro" id="IPR004399">
    <property type="entry name" value="HMP/HMP-P_kinase_dom"/>
</dbReference>
<keyword evidence="1" id="KW-0808">Transferase</keyword>
<feature type="domain" description="Thiaminase-2/PQQC" evidence="5">
    <location>
        <begin position="18"/>
        <end position="222"/>
    </location>
</feature>
<proteinExistence type="predicted"/>
<sequence length="579" mass="61572">MVSGTPLSRRLWAEASPTHFRCVYHPFLLGVATGTLPLPSFQEFLKQDAFYLHGFLQAFALAVAKADSPADAIALVKLMQGVNEELELHTSFMESWGVLPHVVDATSATPATRAYVDFLRATAKAATSVAEILAAMVPCARLYAALGQALAGARRHLTPVAAQDFNTYAKWIETYATAEFEASASVMEALLDTIAERDAVDERQLSALYGRAMQLERNFFDAYFPIVNASVILRPTELRQCDATTLTLASPASTSEPLQSASLLAAVLARMLDDTSLQVVDVGADEQDACSELLLWSTTSATSNDPASIHAPTLHVPRVLCIAGSDSGGGAGIQADMKACTALGVFSTSAITAITVQNTHGVLGIHAVPTETLEAQIRCVLEDIGADVIKTGMLASAAIVQCVVKAVQKFDSIPLIVDPVMVSTSGHTLLNADAHACIVNELFPLAMLITPNIPEASFLLGGRSISTVDDMKTAAADLQKLGRSRYVLVKGGHLDDMAKVVDVLFDGTEFVCFESPRIATTNTHGTGCTLASAIAAHYAKVPDIKSAVLHAIRYVHAILVSSQDCRIGRGAQGPMLHWL</sequence>
<dbReference type="CDD" id="cd01169">
    <property type="entry name" value="HMPP_kinase"/>
    <property type="match status" value="1"/>
</dbReference>
<evidence type="ECO:0000259" key="6">
    <source>
        <dbReference type="Pfam" id="PF08543"/>
    </source>
</evidence>
<dbReference type="Pfam" id="PF08543">
    <property type="entry name" value="Phos_pyr_kin"/>
    <property type="match status" value="1"/>
</dbReference>
<dbReference type="RefSeq" id="XP_012205748.1">
    <property type="nucleotide sequence ID" value="XM_012350358.1"/>
</dbReference>
<protein>
    <recommendedName>
        <fullName evidence="9">Phosphomethylpyrimidine kinase</fullName>
    </recommendedName>
</protein>
<dbReference type="VEuPathDB" id="FungiDB:SPRG_10795"/>
<dbReference type="FunFam" id="3.40.1190.20:FF:000003">
    <property type="entry name" value="Phosphomethylpyrimidine kinase ThiD"/>
    <property type="match status" value="1"/>
</dbReference>
<dbReference type="GeneID" id="24132885"/>
<keyword evidence="8" id="KW-1185">Reference proteome</keyword>
<dbReference type="SUPFAM" id="SSF53613">
    <property type="entry name" value="Ribokinase-like"/>
    <property type="match status" value="1"/>
</dbReference>
<dbReference type="STRING" id="695850.A0A067C387"/>
<evidence type="ECO:0000256" key="2">
    <source>
        <dbReference type="ARBA" id="ARBA00022741"/>
    </source>
</evidence>
<keyword evidence="4" id="KW-0067">ATP-binding</keyword>
<feature type="domain" description="Pyridoxamine kinase/Phosphomethylpyrimidine kinase" evidence="6">
    <location>
        <begin position="326"/>
        <end position="571"/>
    </location>
</feature>
<dbReference type="EMBL" id="KK583252">
    <property type="protein sequence ID" value="KDO23600.1"/>
    <property type="molecule type" value="Genomic_DNA"/>
</dbReference>
<dbReference type="GO" id="GO:0005524">
    <property type="term" value="F:ATP binding"/>
    <property type="evidence" value="ECO:0007669"/>
    <property type="project" value="UniProtKB-KW"/>
</dbReference>
<evidence type="ECO:0000256" key="1">
    <source>
        <dbReference type="ARBA" id="ARBA00022679"/>
    </source>
</evidence>
<evidence type="ECO:0000256" key="4">
    <source>
        <dbReference type="ARBA" id="ARBA00022840"/>
    </source>
</evidence>
<dbReference type="OrthoDB" id="10028886at2759"/>
<dbReference type="Gene3D" id="1.20.910.10">
    <property type="entry name" value="Heme oxygenase-like"/>
    <property type="match status" value="1"/>
</dbReference>
<dbReference type="GO" id="GO:0005829">
    <property type="term" value="C:cytosol"/>
    <property type="evidence" value="ECO:0007669"/>
    <property type="project" value="TreeGrafter"/>
</dbReference>
<dbReference type="GO" id="GO:0008972">
    <property type="term" value="F:phosphomethylpyrimidine kinase activity"/>
    <property type="evidence" value="ECO:0007669"/>
    <property type="project" value="InterPro"/>
</dbReference>
<dbReference type="Proteomes" id="UP000030745">
    <property type="component" value="Unassembled WGS sequence"/>
</dbReference>
<evidence type="ECO:0008006" key="9">
    <source>
        <dbReference type="Google" id="ProtNLM"/>
    </source>
</evidence>
<dbReference type="InterPro" id="IPR004305">
    <property type="entry name" value="Thiaminase-2/PQQC"/>
</dbReference>
<reference evidence="7 8" key="1">
    <citation type="journal article" date="2013" name="PLoS Genet.">
        <title>Distinctive expansion of potential virulence genes in the genome of the oomycete fish pathogen Saprolegnia parasitica.</title>
        <authorList>
            <person name="Jiang R.H."/>
            <person name="de Bruijn I."/>
            <person name="Haas B.J."/>
            <person name="Belmonte R."/>
            <person name="Lobach L."/>
            <person name="Christie J."/>
            <person name="van den Ackerveken G."/>
            <person name="Bottin A."/>
            <person name="Bulone V."/>
            <person name="Diaz-Moreno S.M."/>
            <person name="Dumas B."/>
            <person name="Fan L."/>
            <person name="Gaulin E."/>
            <person name="Govers F."/>
            <person name="Grenville-Briggs L.J."/>
            <person name="Horner N.R."/>
            <person name="Levin J.Z."/>
            <person name="Mammella M."/>
            <person name="Meijer H.J."/>
            <person name="Morris P."/>
            <person name="Nusbaum C."/>
            <person name="Oome S."/>
            <person name="Phillips A.J."/>
            <person name="van Rooyen D."/>
            <person name="Rzeszutek E."/>
            <person name="Saraiva M."/>
            <person name="Secombes C.J."/>
            <person name="Seidl M.F."/>
            <person name="Snel B."/>
            <person name="Stassen J.H."/>
            <person name="Sykes S."/>
            <person name="Tripathy S."/>
            <person name="van den Berg H."/>
            <person name="Vega-Arreguin J.C."/>
            <person name="Wawra S."/>
            <person name="Young S.K."/>
            <person name="Zeng Q."/>
            <person name="Dieguez-Uribeondo J."/>
            <person name="Russ C."/>
            <person name="Tyler B.M."/>
            <person name="van West P."/>
        </authorList>
    </citation>
    <scope>NUCLEOTIDE SEQUENCE [LARGE SCALE GENOMIC DNA]</scope>
    <source>
        <strain evidence="7 8">CBS 223.65</strain>
    </source>
</reference>
<gene>
    <name evidence="7" type="ORF">SPRG_10795</name>
</gene>
<dbReference type="CDD" id="cd19368">
    <property type="entry name" value="TenA_C_AtTH2-like"/>
    <property type="match status" value="1"/>
</dbReference>
<evidence type="ECO:0000313" key="7">
    <source>
        <dbReference type="EMBL" id="KDO23600.1"/>
    </source>
</evidence>
<dbReference type="NCBIfam" id="TIGR00097">
    <property type="entry name" value="HMP-P_kinase"/>
    <property type="match status" value="1"/>
</dbReference>
<dbReference type="SUPFAM" id="SSF48613">
    <property type="entry name" value="Heme oxygenase-like"/>
    <property type="match status" value="1"/>
</dbReference>
<keyword evidence="3" id="KW-0418">Kinase</keyword>
<dbReference type="Gene3D" id="3.40.1190.20">
    <property type="match status" value="1"/>
</dbReference>
<dbReference type="OMA" id="WIETYAT"/>
<name>A0A067C387_SAPPC</name>